<evidence type="ECO:0008006" key="2">
    <source>
        <dbReference type="Google" id="ProtNLM"/>
    </source>
</evidence>
<dbReference type="EMBL" id="LAZR01026809">
    <property type="protein sequence ID" value="KKL67595.1"/>
    <property type="molecule type" value="Genomic_DNA"/>
</dbReference>
<reference evidence="1" key="1">
    <citation type="journal article" date="2015" name="Nature">
        <title>Complex archaea that bridge the gap between prokaryotes and eukaryotes.</title>
        <authorList>
            <person name="Spang A."/>
            <person name="Saw J.H."/>
            <person name="Jorgensen S.L."/>
            <person name="Zaremba-Niedzwiedzka K."/>
            <person name="Martijn J."/>
            <person name="Lind A.E."/>
            <person name="van Eijk R."/>
            <person name="Schleper C."/>
            <person name="Guy L."/>
            <person name="Ettema T.J."/>
        </authorList>
    </citation>
    <scope>NUCLEOTIDE SEQUENCE</scope>
</reference>
<dbReference type="InterPro" id="IPR032638">
    <property type="entry name" value="Porin_5"/>
</dbReference>
<feature type="non-terminal residue" evidence="1">
    <location>
        <position position="1"/>
    </location>
</feature>
<evidence type="ECO:0000313" key="1">
    <source>
        <dbReference type="EMBL" id="KKL67595.1"/>
    </source>
</evidence>
<comment type="caution">
    <text evidence="1">The sequence shown here is derived from an EMBL/GenBank/DDBJ whole genome shotgun (WGS) entry which is preliminary data.</text>
</comment>
<dbReference type="AlphaFoldDB" id="A0A0F9GDQ1"/>
<proteinExistence type="predicted"/>
<sequence>AIAYYDYGNVEGAPVITAGSDGTGNNTVVGGEFVNDYDLLVVNGEISFPSCPGLECPVTVFGEVASNMGATTSDTDAYLVGLSVGEIADPGDWQLIYNYRVIGKDAVFDSHNAGIGLTTDVTGSVIELGYKLAENCSLAATYEIGRQNVSTATVSDYEALTLGITVGF</sequence>
<name>A0A0F9GDQ1_9ZZZZ</name>
<gene>
    <name evidence="1" type="ORF">LCGC14_2133430</name>
</gene>
<organism evidence="1">
    <name type="scientific">marine sediment metagenome</name>
    <dbReference type="NCBI Taxonomy" id="412755"/>
    <lineage>
        <taxon>unclassified sequences</taxon>
        <taxon>metagenomes</taxon>
        <taxon>ecological metagenomes</taxon>
    </lineage>
</organism>
<protein>
    <recommendedName>
        <fullName evidence="2">Porin domain-containing protein</fullName>
    </recommendedName>
</protein>
<dbReference type="Pfam" id="PF16930">
    <property type="entry name" value="Porin_5"/>
    <property type="match status" value="1"/>
</dbReference>
<accession>A0A0F9GDQ1</accession>